<keyword evidence="2" id="KW-0812">Transmembrane</keyword>
<name>A0ABT9B467_9ACTN</name>
<dbReference type="InterPro" id="IPR043968">
    <property type="entry name" value="SGNH"/>
</dbReference>
<keyword evidence="2" id="KW-1133">Transmembrane helix</keyword>
<dbReference type="EC" id="2.3.1.-" evidence="5"/>
<dbReference type="InterPro" id="IPR002656">
    <property type="entry name" value="Acyl_transf_3_dom"/>
</dbReference>
<feature type="transmembrane region" description="Helical" evidence="2">
    <location>
        <begin position="63"/>
        <end position="84"/>
    </location>
</feature>
<keyword evidence="6" id="KW-1185">Reference proteome</keyword>
<protein>
    <submittedName>
        <fullName evidence="5">Acyltransferase family protein</fullName>
        <ecNumber evidence="5">2.3.1.-</ecNumber>
    </submittedName>
</protein>
<comment type="caution">
    <text evidence="5">The sequence shown here is derived from an EMBL/GenBank/DDBJ whole genome shotgun (WGS) entry which is preliminary data.</text>
</comment>
<feature type="transmembrane region" description="Helical" evidence="2">
    <location>
        <begin position="282"/>
        <end position="306"/>
    </location>
</feature>
<dbReference type="InterPro" id="IPR050879">
    <property type="entry name" value="Acyltransferase_3"/>
</dbReference>
<organism evidence="5 6">
    <name type="scientific">Nocardioides jiangxiensis</name>
    <dbReference type="NCBI Taxonomy" id="3064524"/>
    <lineage>
        <taxon>Bacteria</taxon>
        <taxon>Bacillati</taxon>
        <taxon>Actinomycetota</taxon>
        <taxon>Actinomycetes</taxon>
        <taxon>Propionibacteriales</taxon>
        <taxon>Nocardioidaceae</taxon>
        <taxon>Nocardioides</taxon>
    </lineage>
</organism>
<feature type="transmembrane region" description="Helical" evidence="2">
    <location>
        <begin position="381"/>
        <end position="404"/>
    </location>
</feature>
<dbReference type="Pfam" id="PF01757">
    <property type="entry name" value="Acyl_transf_3"/>
    <property type="match status" value="1"/>
</dbReference>
<keyword evidence="2" id="KW-0472">Membrane</keyword>
<dbReference type="GO" id="GO:0016746">
    <property type="term" value="F:acyltransferase activity"/>
    <property type="evidence" value="ECO:0007669"/>
    <property type="project" value="UniProtKB-KW"/>
</dbReference>
<evidence type="ECO:0000256" key="2">
    <source>
        <dbReference type="SAM" id="Phobius"/>
    </source>
</evidence>
<evidence type="ECO:0000259" key="4">
    <source>
        <dbReference type="Pfam" id="PF19040"/>
    </source>
</evidence>
<dbReference type="PANTHER" id="PTHR23028">
    <property type="entry name" value="ACETYLTRANSFERASE"/>
    <property type="match status" value="1"/>
</dbReference>
<dbReference type="EMBL" id="JAUQTA010000002">
    <property type="protein sequence ID" value="MDO7869175.1"/>
    <property type="molecule type" value="Genomic_DNA"/>
</dbReference>
<proteinExistence type="predicted"/>
<dbReference type="PANTHER" id="PTHR23028:SF53">
    <property type="entry name" value="ACYL_TRANSF_3 DOMAIN-CONTAINING PROTEIN"/>
    <property type="match status" value="1"/>
</dbReference>
<gene>
    <name evidence="5" type="ORF">Q5722_12460</name>
</gene>
<evidence type="ECO:0000313" key="6">
    <source>
        <dbReference type="Proteomes" id="UP001233314"/>
    </source>
</evidence>
<evidence type="ECO:0000259" key="3">
    <source>
        <dbReference type="Pfam" id="PF01757"/>
    </source>
</evidence>
<reference evidence="5 6" key="1">
    <citation type="submission" date="2023-07" db="EMBL/GenBank/DDBJ databases">
        <title>Nocardioides sp. nov WY-20 isolated from soil.</title>
        <authorList>
            <person name="Liu B."/>
            <person name="Wan Y."/>
        </authorList>
    </citation>
    <scope>NUCLEOTIDE SEQUENCE [LARGE SCALE GENOMIC DNA]</scope>
    <source>
        <strain evidence="5 6">WY-20</strain>
    </source>
</reference>
<sequence length="713" mass="74994">MSERPASLLDGARATAGHPTGGGSLRADVGGTTRGFRPEIQALRALAVGSVLLYHLWPGTVRGGFVGVDVFFVISGYLITGHLLRDAAVSGTVRLSHFWVRRARRLLPASLLVLAVVAVATLLVVPLSQRAAFLHEVLASTFYVENWSLAAASVDYLAADDVATPVQHYWSLGVEEQFYLVVPLLVLVLARFWRARRPVVLSALGLLAVVSLVWCVRQTGELPGVAYFSTLTRAWELLAGGLLAAAAAAAPRPVRHGLGWAGLAAILVAVVSYSGSTVFPGIAALLPVLGAVAVLAAADAGPVALVARLRPVTWVGDVSYAVYLWHWPLVVLVPAATGEALGPLDRCGVLVATLGLAWLSTRFVEEPLRRLPRTLDGRRPVLAVVGATVLATGLVGSLAAAGAAQSRHRIDQLQASAEQIVAAGDYTCLGAEAVGRSDCPDRGDLLVPAPAAAAEDDGNSASCWAGTDESVPRICHQAAPLTPRANVLVVGDSHSNALIPAWREIARTRGWNLDITGRAGCSWTSGVQDHPAKAFRTACAAWKQAIAAHLASHPAYDLILTTSRQSGRLIRPTHGETKQEATVAALHDVWAREIARGSVVIALRDLPLAREDVVACVERAGVRAATDCRAAPSLAFSGYDALTPAVAATPGSALVDLRDLLCTASGCTPVLGNVVVYHDQQHVTATFARTLAGVLGRRIDAAYARLQRDSRHG</sequence>
<keyword evidence="5" id="KW-0808">Transferase</keyword>
<evidence type="ECO:0000313" key="5">
    <source>
        <dbReference type="EMBL" id="MDO7869175.1"/>
    </source>
</evidence>
<feature type="domain" description="Acyltransferase 3" evidence="3">
    <location>
        <begin position="39"/>
        <end position="361"/>
    </location>
</feature>
<feature type="transmembrane region" description="Helical" evidence="2">
    <location>
        <begin position="177"/>
        <end position="193"/>
    </location>
</feature>
<feature type="transmembrane region" description="Helical" evidence="2">
    <location>
        <begin position="105"/>
        <end position="125"/>
    </location>
</feature>
<evidence type="ECO:0000256" key="1">
    <source>
        <dbReference type="SAM" id="MobiDB-lite"/>
    </source>
</evidence>
<dbReference type="Proteomes" id="UP001233314">
    <property type="component" value="Unassembled WGS sequence"/>
</dbReference>
<feature type="transmembrane region" description="Helical" evidence="2">
    <location>
        <begin position="257"/>
        <end position="276"/>
    </location>
</feature>
<feature type="domain" description="SGNH" evidence="4">
    <location>
        <begin position="474"/>
        <end position="694"/>
    </location>
</feature>
<accession>A0ABT9B467</accession>
<dbReference type="RefSeq" id="WP_305028586.1">
    <property type="nucleotide sequence ID" value="NZ_JAUQTA010000002.1"/>
</dbReference>
<feature type="transmembrane region" description="Helical" evidence="2">
    <location>
        <begin position="232"/>
        <end position="250"/>
    </location>
</feature>
<feature type="region of interest" description="Disordered" evidence="1">
    <location>
        <begin position="1"/>
        <end position="29"/>
    </location>
</feature>
<dbReference type="Pfam" id="PF19040">
    <property type="entry name" value="SGNH"/>
    <property type="match status" value="1"/>
</dbReference>
<keyword evidence="5" id="KW-0012">Acyltransferase</keyword>
<feature type="transmembrane region" description="Helical" evidence="2">
    <location>
        <begin position="200"/>
        <end position="220"/>
    </location>
</feature>